<proteinExistence type="inferred from homology"/>
<keyword evidence="3 7" id="KW-0378">Hydrolase</keyword>
<evidence type="ECO:0000256" key="3">
    <source>
        <dbReference type="ARBA" id="ARBA00022801"/>
    </source>
</evidence>
<sequence length="369" mass="41355">MASIVLVSLISILLLCITLTQGRKTLHTNNEFSASLVSTNDGICKTMVETQGYTCEEHKVTTQDGFILSLQRLPASRSGEKANKPPVIIQHGLFSDAHTSLTPNDKAYWDWSWDELASYDLPASVEYVYNYTGQKMHYAGHSQGTLMAFAALSQGQLLNMLRSVALLSPIAHMNQIPSIGTKLAADLFIANEIYWLGIREFNPNVDVGAKFLEDICNTLHLNCANLMSLFTGSNCCINSSRIDVYLDHEPQSTSTKNLIHFSQMIRTEKIAKYDYVDQAQNIQHYGQRVPPTYDLTKISNELPLFLGYGGKDMLADVQDVKVLLNDLQDHDSDKLVVLFTEDYAHIDFIMGVTAKQVVYDPMIAFFNDY</sequence>
<organism evidence="11 12">
    <name type="scientific">Vicia faba</name>
    <name type="common">Broad bean</name>
    <name type="synonym">Faba vulgaris</name>
    <dbReference type="NCBI Taxonomy" id="3906"/>
    <lineage>
        <taxon>Eukaryota</taxon>
        <taxon>Viridiplantae</taxon>
        <taxon>Streptophyta</taxon>
        <taxon>Embryophyta</taxon>
        <taxon>Tracheophyta</taxon>
        <taxon>Spermatophyta</taxon>
        <taxon>Magnoliopsida</taxon>
        <taxon>eudicotyledons</taxon>
        <taxon>Gunneridae</taxon>
        <taxon>Pentapetalae</taxon>
        <taxon>rosids</taxon>
        <taxon>fabids</taxon>
        <taxon>Fabales</taxon>
        <taxon>Fabaceae</taxon>
        <taxon>Papilionoideae</taxon>
        <taxon>50 kb inversion clade</taxon>
        <taxon>NPAAA clade</taxon>
        <taxon>Hologalegina</taxon>
        <taxon>IRL clade</taxon>
        <taxon>Fabeae</taxon>
        <taxon>Vicia</taxon>
    </lineage>
</organism>
<feature type="active site" description="Nucleophile" evidence="8">
    <location>
        <position position="142"/>
    </location>
</feature>
<dbReference type="FunFam" id="3.40.50.1820:FF:000057">
    <property type="entry name" value="Lipase"/>
    <property type="match status" value="1"/>
</dbReference>
<feature type="active site" description="Charge relay system" evidence="8">
    <location>
        <position position="345"/>
    </location>
</feature>
<dbReference type="InterPro" id="IPR029058">
    <property type="entry name" value="AB_hydrolase_fold"/>
</dbReference>
<gene>
    <name evidence="11" type="ORF">VFH_V075800</name>
</gene>
<dbReference type="Proteomes" id="UP001157006">
    <property type="component" value="Chromosome 5"/>
</dbReference>
<dbReference type="InterPro" id="IPR025483">
    <property type="entry name" value="Lipase_euk"/>
</dbReference>
<evidence type="ECO:0000256" key="4">
    <source>
        <dbReference type="ARBA" id="ARBA00022963"/>
    </source>
</evidence>
<keyword evidence="5" id="KW-0443">Lipid metabolism</keyword>
<keyword evidence="6" id="KW-0325">Glycoprotein</keyword>
<name>A0AAV1AWH9_VICFA</name>
<evidence type="ECO:0000256" key="7">
    <source>
        <dbReference type="PIRNR" id="PIRNR000862"/>
    </source>
</evidence>
<keyword evidence="4 7" id="KW-0442">Lipid degradation</keyword>
<feature type="signal peptide" evidence="9">
    <location>
        <begin position="1"/>
        <end position="22"/>
    </location>
</feature>
<protein>
    <recommendedName>
        <fullName evidence="7">Lipase</fullName>
    </recommendedName>
</protein>
<evidence type="ECO:0000313" key="11">
    <source>
        <dbReference type="EMBL" id="CAI8613335.1"/>
    </source>
</evidence>
<feature type="chain" id="PRO_5043998762" description="Lipase" evidence="9">
    <location>
        <begin position="23"/>
        <end position="369"/>
    </location>
</feature>
<dbReference type="GO" id="GO:0016788">
    <property type="term" value="F:hydrolase activity, acting on ester bonds"/>
    <property type="evidence" value="ECO:0007669"/>
    <property type="project" value="InterPro"/>
</dbReference>
<evidence type="ECO:0000259" key="10">
    <source>
        <dbReference type="Pfam" id="PF04083"/>
    </source>
</evidence>
<dbReference type="InterPro" id="IPR006693">
    <property type="entry name" value="AB_hydrolase_lipase"/>
</dbReference>
<evidence type="ECO:0000256" key="1">
    <source>
        <dbReference type="ARBA" id="ARBA00010701"/>
    </source>
</evidence>
<dbReference type="SUPFAM" id="SSF53474">
    <property type="entry name" value="alpha/beta-Hydrolases"/>
    <property type="match status" value="1"/>
</dbReference>
<evidence type="ECO:0000256" key="8">
    <source>
        <dbReference type="PIRSR" id="PIRSR000862-1"/>
    </source>
</evidence>
<evidence type="ECO:0000256" key="5">
    <source>
        <dbReference type="ARBA" id="ARBA00023098"/>
    </source>
</evidence>
<dbReference type="EMBL" id="OX451740">
    <property type="protein sequence ID" value="CAI8613335.1"/>
    <property type="molecule type" value="Genomic_DNA"/>
</dbReference>
<accession>A0AAV1AWH9</accession>
<keyword evidence="2 9" id="KW-0732">Signal</keyword>
<feature type="active site" description="Charge relay system" evidence="8">
    <location>
        <position position="312"/>
    </location>
</feature>
<dbReference type="GO" id="GO:0016042">
    <property type="term" value="P:lipid catabolic process"/>
    <property type="evidence" value="ECO:0007669"/>
    <property type="project" value="UniProtKB-KW"/>
</dbReference>
<evidence type="ECO:0000256" key="9">
    <source>
        <dbReference type="SAM" id="SignalP"/>
    </source>
</evidence>
<comment type="similarity">
    <text evidence="1 7">Belongs to the AB hydrolase superfamily. Lipase family.</text>
</comment>
<feature type="domain" description="Partial AB-hydrolase lipase" evidence="10">
    <location>
        <begin position="45"/>
        <end position="100"/>
    </location>
</feature>
<evidence type="ECO:0000313" key="12">
    <source>
        <dbReference type="Proteomes" id="UP001157006"/>
    </source>
</evidence>
<dbReference type="PIRSF" id="PIRSF000862">
    <property type="entry name" value="Steryl_ester_lip"/>
    <property type="match status" value="1"/>
</dbReference>
<evidence type="ECO:0000256" key="6">
    <source>
        <dbReference type="ARBA" id="ARBA00023180"/>
    </source>
</evidence>
<dbReference type="AlphaFoldDB" id="A0AAV1AWH9"/>
<dbReference type="Gene3D" id="3.40.50.1820">
    <property type="entry name" value="alpha/beta hydrolase"/>
    <property type="match status" value="2"/>
</dbReference>
<dbReference type="Pfam" id="PF04083">
    <property type="entry name" value="Abhydro_lipase"/>
    <property type="match status" value="1"/>
</dbReference>
<dbReference type="PANTHER" id="PTHR11005">
    <property type="entry name" value="LYSOSOMAL ACID LIPASE-RELATED"/>
    <property type="match status" value="1"/>
</dbReference>
<reference evidence="11 12" key="1">
    <citation type="submission" date="2023-01" db="EMBL/GenBank/DDBJ databases">
        <authorList>
            <person name="Kreplak J."/>
        </authorList>
    </citation>
    <scope>NUCLEOTIDE SEQUENCE [LARGE SCALE GENOMIC DNA]</scope>
</reference>
<evidence type="ECO:0000256" key="2">
    <source>
        <dbReference type="ARBA" id="ARBA00022729"/>
    </source>
</evidence>
<keyword evidence="12" id="KW-1185">Reference proteome</keyword>